<feature type="non-terminal residue" evidence="1">
    <location>
        <position position="1"/>
    </location>
</feature>
<dbReference type="EMBL" id="LAZR01007508">
    <property type="protein sequence ID" value="KKM84819.1"/>
    <property type="molecule type" value="Genomic_DNA"/>
</dbReference>
<protein>
    <submittedName>
        <fullName evidence="1">Uncharacterized protein</fullName>
    </submittedName>
</protein>
<reference evidence="1" key="1">
    <citation type="journal article" date="2015" name="Nature">
        <title>Complex archaea that bridge the gap between prokaryotes and eukaryotes.</title>
        <authorList>
            <person name="Spang A."/>
            <person name="Saw J.H."/>
            <person name="Jorgensen S.L."/>
            <person name="Zaremba-Niedzwiedzka K."/>
            <person name="Martijn J."/>
            <person name="Lind A.E."/>
            <person name="van Eijk R."/>
            <person name="Schleper C."/>
            <person name="Guy L."/>
            <person name="Ettema T.J."/>
        </authorList>
    </citation>
    <scope>NUCLEOTIDE SEQUENCE</scope>
</reference>
<sequence length="60" mass="6632">VGGGGTVDPQLKGEIKAFLDWIKDAEGLVGYINYYLQQNNAQIISELSKIYGELRQIFGV</sequence>
<evidence type="ECO:0000313" key="1">
    <source>
        <dbReference type="EMBL" id="KKM84819.1"/>
    </source>
</evidence>
<dbReference type="AlphaFoldDB" id="A0A0F9KRH4"/>
<gene>
    <name evidence="1" type="ORF">LCGC14_1295270</name>
</gene>
<organism evidence="1">
    <name type="scientific">marine sediment metagenome</name>
    <dbReference type="NCBI Taxonomy" id="412755"/>
    <lineage>
        <taxon>unclassified sequences</taxon>
        <taxon>metagenomes</taxon>
        <taxon>ecological metagenomes</taxon>
    </lineage>
</organism>
<proteinExistence type="predicted"/>
<comment type="caution">
    <text evidence="1">The sequence shown here is derived from an EMBL/GenBank/DDBJ whole genome shotgun (WGS) entry which is preliminary data.</text>
</comment>
<name>A0A0F9KRH4_9ZZZZ</name>
<accession>A0A0F9KRH4</accession>